<protein>
    <recommendedName>
        <fullName evidence="3">Transmembrane protein</fullName>
    </recommendedName>
</protein>
<keyword evidence="1" id="KW-1133">Transmembrane helix</keyword>
<gene>
    <name evidence="2" type="ORF">LCPAC102_01640</name>
</gene>
<feature type="transmembrane region" description="Helical" evidence="1">
    <location>
        <begin position="6"/>
        <end position="31"/>
    </location>
</feature>
<evidence type="ECO:0000313" key="2">
    <source>
        <dbReference type="EMBL" id="QBK90251.1"/>
    </source>
</evidence>
<accession>A0A4D5XFG9</accession>
<name>A0A4D5XFG9_9VIRU</name>
<evidence type="ECO:0000256" key="1">
    <source>
        <dbReference type="SAM" id="Phobius"/>
    </source>
</evidence>
<sequence>MDQSNLSYIYLVRLIVVFIITIIIYLLLLYVPTIEAENDFNNVISQTNDILKQVESFEDEIEDTNDLVKSGFLSLCEFNDTILADIYFGNSFDNICENI</sequence>
<reference evidence="2" key="1">
    <citation type="journal article" date="2019" name="MBio">
        <title>Virus Genomes from Deep Sea Sediments Expand the Ocean Megavirome and Support Independent Origins of Viral Gigantism.</title>
        <authorList>
            <person name="Backstrom D."/>
            <person name="Yutin N."/>
            <person name="Jorgensen S.L."/>
            <person name="Dharamshi J."/>
            <person name="Homa F."/>
            <person name="Zaremba-Niedwiedzka K."/>
            <person name="Spang A."/>
            <person name="Wolf Y.I."/>
            <person name="Koonin E.V."/>
            <person name="Ettema T.J."/>
        </authorList>
    </citation>
    <scope>NUCLEOTIDE SEQUENCE</scope>
</reference>
<dbReference type="EMBL" id="MK500470">
    <property type="protein sequence ID" value="QBK90251.1"/>
    <property type="molecule type" value="Genomic_DNA"/>
</dbReference>
<evidence type="ECO:0008006" key="3">
    <source>
        <dbReference type="Google" id="ProtNLM"/>
    </source>
</evidence>
<organism evidence="2">
    <name type="scientific">Pithovirus LCPAC102</name>
    <dbReference type="NCBI Taxonomy" id="2506587"/>
    <lineage>
        <taxon>Viruses</taxon>
        <taxon>Pithoviruses</taxon>
    </lineage>
</organism>
<keyword evidence="1" id="KW-0812">Transmembrane</keyword>
<keyword evidence="1" id="KW-0472">Membrane</keyword>
<proteinExistence type="predicted"/>